<evidence type="ECO:0000313" key="1">
    <source>
        <dbReference type="EMBL" id="KAJ8432878.1"/>
    </source>
</evidence>
<dbReference type="OrthoDB" id="1751077at2759"/>
<gene>
    <name evidence="1" type="ORF">Cgig2_021014</name>
</gene>
<protein>
    <submittedName>
        <fullName evidence="1">Uncharacterized protein</fullName>
    </submittedName>
</protein>
<reference evidence="1" key="1">
    <citation type="submission" date="2022-04" db="EMBL/GenBank/DDBJ databases">
        <title>Carnegiea gigantea Genome sequencing and assembly v2.</title>
        <authorList>
            <person name="Copetti D."/>
            <person name="Sanderson M.J."/>
            <person name="Burquez A."/>
            <person name="Wojciechowski M.F."/>
        </authorList>
    </citation>
    <scope>NUCLEOTIDE SEQUENCE</scope>
    <source>
        <strain evidence="1">SGP5-SGP5p</strain>
        <tissue evidence="1">Aerial part</tissue>
    </source>
</reference>
<evidence type="ECO:0000313" key="2">
    <source>
        <dbReference type="Proteomes" id="UP001153076"/>
    </source>
</evidence>
<dbReference type="Proteomes" id="UP001153076">
    <property type="component" value="Unassembled WGS sequence"/>
</dbReference>
<sequence length="180" mass="19835">MHFLLLIAFGGCNSLLQLDCLQTNGFNEGSIPFRYIRVPITANRLSKIECKAIVGKIMAKVKLGSLKSISYVSRAMLITTIRFECKGLADVKILAWNKACIAKLVKAIALEKDLLWLIGCMGDISSPKIGGPLYQAMNLVGTRKSYVKSRKISRNNVLGSIDGNRQSKKTKMVQKHMASS</sequence>
<accession>A0A9Q1JXH2</accession>
<organism evidence="1 2">
    <name type="scientific">Carnegiea gigantea</name>
    <dbReference type="NCBI Taxonomy" id="171969"/>
    <lineage>
        <taxon>Eukaryota</taxon>
        <taxon>Viridiplantae</taxon>
        <taxon>Streptophyta</taxon>
        <taxon>Embryophyta</taxon>
        <taxon>Tracheophyta</taxon>
        <taxon>Spermatophyta</taxon>
        <taxon>Magnoliopsida</taxon>
        <taxon>eudicotyledons</taxon>
        <taxon>Gunneridae</taxon>
        <taxon>Pentapetalae</taxon>
        <taxon>Caryophyllales</taxon>
        <taxon>Cactineae</taxon>
        <taxon>Cactaceae</taxon>
        <taxon>Cactoideae</taxon>
        <taxon>Echinocereeae</taxon>
        <taxon>Carnegiea</taxon>
    </lineage>
</organism>
<dbReference type="EMBL" id="JAKOGI010000577">
    <property type="protein sequence ID" value="KAJ8432878.1"/>
    <property type="molecule type" value="Genomic_DNA"/>
</dbReference>
<comment type="caution">
    <text evidence="1">The sequence shown here is derived from an EMBL/GenBank/DDBJ whole genome shotgun (WGS) entry which is preliminary data.</text>
</comment>
<keyword evidence="2" id="KW-1185">Reference proteome</keyword>
<proteinExistence type="predicted"/>
<dbReference type="AlphaFoldDB" id="A0A9Q1JXH2"/>
<name>A0A9Q1JXH2_9CARY</name>